<evidence type="ECO:0000256" key="1">
    <source>
        <dbReference type="SAM" id="MobiDB-lite"/>
    </source>
</evidence>
<dbReference type="EMBL" id="AMZH03012805">
    <property type="protein sequence ID" value="RRT50363.1"/>
    <property type="molecule type" value="Genomic_DNA"/>
</dbReference>
<dbReference type="Proteomes" id="UP000287651">
    <property type="component" value="Unassembled WGS sequence"/>
</dbReference>
<feature type="compositionally biased region" description="Basic residues" evidence="1">
    <location>
        <begin position="304"/>
        <end position="323"/>
    </location>
</feature>
<proteinExistence type="predicted"/>
<organism evidence="2 3">
    <name type="scientific">Ensete ventricosum</name>
    <name type="common">Abyssinian banana</name>
    <name type="synonym">Musa ensete</name>
    <dbReference type="NCBI Taxonomy" id="4639"/>
    <lineage>
        <taxon>Eukaryota</taxon>
        <taxon>Viridiplantae</taxon>
        <taxon>Streptophyta</taxon>
        <taxon>Embryophyta</taxon>
        <taxon>Tracheophyta</taxon>
        <taxon>Spermatophyta</taxon>
        <taxon>Magnoliopsida</taxon>
        <taxon>Liliopsida</taxon>
        <taxon>Zingiberales</taxon>
        <taxon>Musaceae</taxon>
        <taxon>Ensete</taxon>
    </lineage>
</organism>
<gene>
    <name evidence="2" type="ORF">B296_00042758</name>
</gene>
<dbReference type="AlphaFoldDB" id="A0A426YF76"/>
<feature type="compositionally biased region" description="Basic residues" evidence="1">
    <location>
        <begin position="340"/>
        <end position="353"/>
    </location>
</feature>
<name>A0A426YF76_ENSVE</name>
<evidence type="ECO:0000313" key="3">
    <source>
        <dbReference type="Proteomes" id="UP000287651"/>
    </source>
</evidence>
<feature type="compositionally biased region" description="Basic and acidic residues" evidence="1">
    <location>
        <begin position="324"/>
        <end position="336"/>
    </location>
</feature>
<reference evidence="2 3" key="1">
    <citation type="journal article" date="2014" name="Agronomy (Basel)">
        <title>A Draft Genome Sequence for Ensete ventricosum, the Drought-Tolerant Tree Against Hunger.</title>
        <authorList>
            <person name="Harrison J."/>
            <person name="Moore K.A."/>
            <person name="Paszkiewicz K."/>
            <person name="Jones T."/>
            <person name="Grant M."/>
            <person name="Ambacheew D."/>
            <person name="Muzemil S."/>
            <person name="Studholme D.J."/>
        </authorList>
    </citation>
    <scope>NUCLEOTIDE SEQUENCE [LARGE SCALE GENOMIC DNA]</scope>
</reference>
<accession>A0A426YF76</accession>
<feature type="compositionally biased region" description="Gly residues" evidence="1">
    <location>
        <begin position="360"/>
        <end position="372"/>
    </location>
</feature>
<evidence type="ECO:0000313" key="2">
    <source>
        <dbReference type="EMBL" id="RRT50363.1"/>
    </source>
</evidence>
<feature type="region of interest" description="Disordered" evidence="1">
    <location>
        <begin position="296"/>
        <end position="386"/>
    </location>
</feature>
<protein>
    <submittedName>
        <fullName evidence="2">Uncharacterized protein</fullName>
    </submittedName>
</protein>
<sequence length="386" mass="42316">MVCTIPASAWTWLVRPRKASVVTMSGAGFDAGEPNPGSIIILQKRLGVGMAVATSSADRGWSFYSGCCRSFVPDDITAYITYHAVVPSTMLAVLAMRRAFAGGGCRPYLCQRENGLTDLDERGVPRIDVVRGLSIIAGLSAGGGDVLAAGVDYLADVHSRRHRNDRLSVRSLPLPSPRGLEIGPGNWIELSRLKNTNQRKPPIGIVSEHRKSSKERRPFTEPTRRGSDDGEEFKMYYYYYYYLSVDPLGGIKPSSSNHRLMRHDAVHGCLGRERHPGSAPDVRAPPFLLLLLRPPPPRPLPLPVRRRPHGGHGRRVGLRGRSRRAAEPAEGRRREPLLPGRRRRARLGRRRRGSYLGVPVGRGVGPGRGGGPEQEPPETAAVGGRH</sequence>
<comment type="caution">
    <text evidence="2">The sequence shown here is derived from an EMBL/GenBank/DDBJ whole genome shotgun (WGS) entry which is preliminary data.</text>
</comment>